<evidence type="ECO:0000259" key="3">
    <source>
        <dbReference type="Pfam" id="PF02563"/>
    </source>
</evidence>
<dbReference type="SUPFAM" id="SSF142984">
    <property type="entry name" value="Nqo1 middle domain-like"/>
    <property type="match status" value="1"/>
</dbReference>
<evidence type="ECO:0000256" key="1">
    <source>
        <dbReference type="ARBA" id="ARBA00022729"/>
    </source>
</evidence>
<dbReference type="Pfam" id="PF10531">
    <property type="entry name" value="SLBB"/>
    <property type="match status" value="2"/>
</dbReference>
<feature type="domain" description="Soluble ligand binding" evidence="4">
    <location>
        <begin position="222"/>
        <end position="270"/>
    </location>
</feature>
<reference evidence="5 6" key="1">
    <citation type="submission" date="2017-05" db="EMBL/GenBank/DDBJ databases">
        <authorList>
            <person name="Varghese N."/>
            <person name="Submissions S."/>
        </authorList>
    </citation>
    <scope>NUCLEOTIDE SEQUENCE [LARGE SCALE GENOMIC DNA]</scope>
    <source>
        <strain evidence="5 6">DSM 16304</strain>
    </source>
</reference>
<dbReference type="Pfam" id="PF02563">
    <property type="entry name" value="Poly_export"/>
    <property type="match status" value="1"/>
</dbReference>
<gene>
    <name evidence="5" type="ORF">SAMN06269117_10677</name>
</gene>
<dbReference type="PANTHER" id="PTHR33619:SF3">
    <property type="entry name" value="POLYSACCHARIDE EXPORT PROTEIN GFCE-RELATED"/>
    <property type="match status" value="1"/>
</dbReference>
<dbReference type="EMBL" id="FXTM01000006">
    <property type="protein sequence ID" value="SMO48936.1"/>
    <property type="molecule type" value="Genomic_DNA"/>
</dbReference>
<feature type="signal peptide" evidence="2">
    <location>
        <begin position="1"/>
        <end position="20"/>
    </location>
</feature>
<accession>A0A521BP79</accession>
<evidence type="ECO:0000259" key="4">
    <source>
        <dbReference type="Pfam" id="PF10531"/>
    </source>
</evidence>
<dbReference type="OrthoDB" id="8291at2"/>
<evidence type="ECO:0000313" key="5">
    <source>
        <dbReference type="EMBL" id="SMO48936.1"/>
    </source>
</evidence>
<dbReference type="InterPro" id="IPR003715">
    <property type="entry name" value="Poly_export_N"/>
</dbReference>
<feature type="chain" id="PRO_5021835508" evidence="2">
    <location>
        <begin position="21"/>
        <end position="355"/>
    </location>
</feature>
<dbReference type="RefSeq" id="WP_142934719.1">
    <property type="nucleotide sequence ID" value="NZ_FXTM01000006.1"/>
</dbReference>
<dbReference type="Proteomes" id="UP000317315">
    <property type="component" value="Unassembled WGS sequence"/>
</dbReference>
<dbReference type="GO" id="GO:0015159">
    <property type="term" value="F:polysaccharide transmembrane transporter activity"/>
    <property type="evidence" value="ECO:0007669"/>
    <property type="project" value="InterPro"/>
</dbReference>
<dbReference type="PANTHER" id="PTHR33619">
    <property type="entry name" value="POLYSACCHARIDE EXPORT PROTEIN GFCE-RELATED"/>
    <property type="match status" value="1"/>
</dbReference>
<protein>
    <submittedName>
        <fullName evidence="5">Protein involved in polysaccharide export, contains SLBB domain of the beta-grasp fold</fullName>
    </submittedName>
</protein>
<dbReference type="Gene3D" id="3.10.560.10">
    <property type="entry name" value="Outer membrane lipoprotein wza domain like"/>
    <property type="match status" value="2"/>
</dbReference>
<feature type="domain" description="Polysaccharide export protein N-terminal" evidence="3">
    <location>
        <begin position="140"/>
        <end position="208"/>
    </location>
</feature>
<keyword evidence="1 2" id="KW-0732">Signal</keyword>
<dbReference type="InterPro" id="IPR049712">
    <property type="entry name" value="Poly_export"/>
</dbReference>
<keyword evidence="6" id="KW-1185">Reference proteome</keyword>
<dbReference type="InterPro" id="IPR019554">
    <property type="entry name" value="Soluble_ligand-bd"/>
</dbReference>
<organism evidence="5 6">
    <name type="scientific">Balnearium lithotrophicum</name>
    <dbReference type="NCBI Taxonomy" id="223788"/>
    <lineage>
        <taxon>Bacteria</taxon>
        <taxon>Pseudomonadati</taxon>
        <taxon>Aquificota</taxon>
        <taxon>Aquificia</taxon>
        <taxon>Desulfurobacteriales</taxon>
        <taxon>Desulfurobacteriaceae</taxon>
        <taxon>Balnearium</taxon>
    </lineage>
</organism>
<proteinExistence type="predicted"/>
<dbReference type="AlphaFoldDB" id="A0A521BP79"/>
<evidence type="ECO:0000313" key="6">
    <source>
        <dbReference type="Proteomes" id="UP000317315"/>
    </source>
</evidence>
<feature type="domain" description="Soluble ligand binding" evidence="4">
    <location>
        <begin position="307"/>
        <end position="342"/>
    </location>
</feature>
<name>A0A521BP79_9BACT</name>
<evidence type="ECO:0000256" key="2">
    <source>
        <dbReference type="SAM" id="SignalP"/>
    </source>
</evidence>
<sequence>MRKFLLSISIFSVISSVSYAQSFNIQETYRNLNGFNNFENQNQLGSQNKKLIVDSIYESHLSNNFENTTRIFKPVINFPSKNKFIPKSNLNEGNNKEFQKEKLSTIENLFNHRIESENETIRQFGYDFFSGYPNLYLSAPVDESYVLGPGDELFLYVIGTPPGIDLGKVVKLVVDREGRIYIPRIGVFYVWGKTLKETEKIISSSVGANIKLTVGKLRTFPVYVSGDVKRPGAVVVTALNTVIDAIMMAGGIKKDGTLRDVIITRRTSKGLKRIHIDFYRLLLEGEPVDMRLKDGDVIFVHSIGKVAGIVGKVKRPAIYELKSNETVSDLIKMAGGLLPSSYCSRSIHGGHPGVF</sequence>